<gene>
    <name evidence="2" type="ORF">UFOPK1358_01890</name>
    <name evidence="3" type="ORF">UFOPK2766_01657</name>
    <name evidence="4" type="ORF">UFOPK3519_02093</name>
</gene>
<dbReference type="AlphaFoldDB" id="A0A6J6CYP3"/>
<dbReference type="EMBL" id="CAEZSF010000261">
    <property type="protein sequence ID" value="CAB4555519.1"/>
    <property type="molecule type" value="Genomic_DNA"/>
</dbReference>
<feature type="transmembrane region" description="Helical" evidence="1">
    <location>
        <begin position="76"/>
        <end position="97"/>
    </location>
</feature>
<dbReference type="EMBL" id="CAFBMG010000285">
    <property type="protein sequence ID" value="CAB4924136.1"/>
    <property type="molecule type" value="Genomic_DNA"/>
</dbReference>
<evidence type="ECO:0000256" key="1">
    <source>
        <dbReference type="SAM" id="Phobius"/>
    </source>
</evidence>
<sequence length="222" mass="23021">MQRLGLKRLFTALCVLLVAVTVGTATAGAAALVHSEPPPSGNISVLQTATGPTAPCLPIALVARSSSSSDSATFRLKITLLAPLCAPITASAVIYAMPGNGNAWPQQLQEKLSFTLQAAGVTEVVFTKPASPVQFDVVTGATPQQIAPWLQWHGPLLFPFDTSTSQQVGIYGPPPVVPEAPLTLLLPLSAAAVMVGGGTLLMMRRNRQVVGSADSPGLDSFR</sequence>
<protein>
    <submittedName>
        <fullName evidence="2">Unannotated protein</fullName>
    </submittedName>
</protein>
<reference evidence="2" key="1">
    <citation type="submission" date="2020-05" db="EMBL/GenBank/DDBJ databases">
        <authorList>
            <person name="Chiriac C."/>
            <person name="Salcher M."/>
            <person name="Ghai R."/>
            <person name="Kavagutti S V."/>
        </authorList>
    </citation>
    <scope>NUCLEOTIDE SEQUENCE</scope>
</reference>
<keyword evidence="1" id="KW-0472">Membrane</keyword>
<feature type="transmembrane region" description="Helical" evidence="1">
    <location>
        <begin position="184"/>
        <end position="203"/>
    </location>
</feature>
<name>A0A6J6CYP3_9ZZZZ</name>
<proteinExistence type="predicted"/>
<evidence type="ECO:0000313" key="2">
    <source>
        <dbReference type="EMBL" id="CAB4555519.1"/>
    </source>
</evidence>
<evidence type="ECO:0000313" key="3">
    <source>
        <dbReference type="EMBL" id="CAB4750997.1"/>
    </source>
</evidence>
<evidence type="ECO:0000313" key="4">
    <source>
        <dbReference type="EMBL" id="CAB4924136.1"/>
    </source>
</evidence>
<organism evidence="2">
    <name type="scientific">freshwater metagenome</name>
    <dbReference type="NCBI Taxonomy" id="449393"/>
    <lineage>
        <taxon>unclassified sequences</taxon>
        <taxon>metagenomes</taxon>
        <taxon>ecological metagenomes</taxon>
    </lineage>
</organism>
<keyword evidence="1" id="KW-1133">Transmembrane helix</keyword>
<dbReference type="EMBL" id="CAEZYU010000084">
    <property type="protein sequence ID" value="CAB4750997.1"/>
    <property type="molecule type" value="Genomic_DNA"/>
</dbReference>
<feature type="transmembrane region" description="Helical" evidence="1">
    <location>
        <begin position="45"/>
        <end position="64"/>
    </location>
</feature>
<keyword evidence="1" id="KW-0812">Transmembrane</keyword>
<accession>A0A6J6CYP3</accession>